<dbReference type="SMART" id="SM01079">
    <property type="entry name" value="CHASE"/>
    <property type="match status" value="1"/>
</dbReference>
<dbReference type="OrthoDB" id="8929028at2"/>
<dbReference type="InterPro" id="IPR042240">
    <property type="entry name" value="CHASE_sf"/>
</dbReference>
<dbReference type="InterPro" id="IPR052163">
    <property type="entry name" value="DGC-Regulatory_Protein"/>
</dbReference>
<accession>A0A246JHD8</accession>
<keyword evidence="3 6" id="KW-1133">Transmembrane helix</keyword>
<dbReference type="InterPro" id="IPR000014">
    <property type="entry name" value="PAS"/>
</dbReference>
<evidence type="ECO:0000259" key="9">
    <source>
        <dbReference type="PROSITE" id="PS50839"/>
    </source>
</evidence>
<dbReference type="EMBL" id="NIOF01000002">
    <property type="protein sequence ID" value="OWQ92078.1"/>
    <property type="molecule type" value="Genomic_DNA"/>
</dbReference>
<evidence type="ECO:0008006" key="13">
    <source>
        <dbReference type="Google" id="ProtNLM"/>
    </source>
</evidence>
<evidence type="ECO:0000259" key="10">
    <source>
        <dbReference type="PROSITE" id="PS50887"/>
    </source>
</evidence>
<dbReference type="PROSITE" id="PS50839">
    <property type="entry name" value="CHASE"/>
    <property type="match status" value="1"/>
</dbReference>
<evidence type="ECO:0000256" key="4">
    <source>
        <dbReference type="ARBA" id="ARBA00023136"/>
    </source>
</evidence>
<dbReference type="PROSITE" id="PS50112">
    <property type="entry name" value="PAS"/>
    <property type="match status" value="1"/>
</dbReference>
<dbReference type="InterPro" id="IPR000160">
    <property type="entry name" value="GGDEF_dom"/>
</dbReference>
<evidence type="ECO:0000256" key="2">
    <source>
        <dbReference type="ARBA" id="ARBA00022692"/>
    </source>
</evidence>
<dbReference type="InterPro" id="IPR043128">
    <property type="entry name" value="Rev_trsase/Diguanyl_cyclase"/>
</dbReference>
<dbReference type="InterPro" id="IPR006189">
    <property type="entry name" value="CHASE_dom"/>
</dbReference>
<keyword evidence="4 6" id="KW-0472">Membrane</keyword>
<keyword evidence="2 6" id="KW-0812">Transmembrane</keyword>
<dbReference type="Proteomes" id="UP000197468">
    <property type="component" value="Unassembled WGS sequence"/>
</dbReference>
<dbReference type="SUPFAM" id="SSF55073">
    <property type="entry name" value="Nucleotide cyclase"/>
    <property type="match status" value="1"/>
</dbReference>
<dbReference type="Pfam" id="PF03924">
    <property type="entry name" value="CHASE"/>
    <property type="match status" value="1"/>
</dbReference>
<dbReference type="PANTHER" id="PTHR46663">
    <property type="entry name" value="DIGUANYLATE CYCLASE DGCT-RELATED"/>
    <property type="match status" value="1"/>
</dbReference>
<evidence type="ECO:0000256" key="6">
    <source>
        <dbReference type="SAM" id="Phobius"/>
    </source>
</evidence>
<dbReference type="Pfam" id="PF13426">
    <property type="entry name" value="PAS_9"/>
    <property type="match status" value="1"/>
</dbReference>
<dbReference type="Gene3D" id="3.30.450.350">
    <property type="entry name" value="CHASE domain"/>
    <property type="match status" value="1"/>
</dbReference>
<dbReference type="Gene3D" id="3.30.450.20">
    <property type="entry name" value="PAS domain"/>
    <property type="match status" value="1"/>
</dbReference>
<dbReference type="GO" id="GO:0007165">
    <property type="term" value="P:signal transduction"/>
    <property type="evidence" value="ECO:0007669"/>
    <property type="project" value="UniProtKB-ARBA"/>
</dbReference>
<dbReference type="PANTHER" id="PTHR46663:SF3">
    <property type="entry name" value="SLL0267 PROTEIN"/>
    <property type="match status" value="1"/>
</dbReference>
<gene>
    <name evidence="11" type="ORF">CDN99_06915</name>
</gene>
<feature type="transmembrane region" description="Helical" evidence="6">
    <location>
        <begin position="25"/>
        <end position="48"/>
    </location>
</feature>
<dbReference type="SUPFAM" id="SSF55785">
    <property type="entry name" value="PYP-like sensor domain (PAS domain)"/>
    <property type="match status" value="1"/>
</dbReference>
<dbReference type="CDD" id="cd01949">
    <property type="entry name" value="GGDEF"/>
    <property type="match status" value="1"/>
</dbReference>
<dbReference type="GO" id="GO:0016020">
    <property type="term" value="C:membrane"/>
    <property type="evidence" value="ECO:0007669"/>
    <property type="project" value="UniProtKB-SubCell"/>
</dbReference>
<name>A0A246JHD8_9BURK</name>
<dbReference type="FunFam" id="3.30.70.270:FF:000001">
    <property type="entry name" value="Diguanylate cyclase domain protein"/>
    <property type="match status" value="1"/>
</dbReference>
<evidence type="ECO:0000313" key="11">
    <source>
        <dbReference type="EMBL" id="OWQ92078.1"/>
    </source>
</evidence>
<dbReference type="CDD" id="cd00130">
    <property type="entry name" value="PAS"/>
    <property type="match status" value="1"/>
</dbReference>
<dbReference type="PROSITE" id="PS50113">
    <property type="entry name" value="PAC"/>
    <property type="match status" value="1"/>
</dbReference>
<reference evidence="11 12" key="1">
    <citation type="journal article" date="2008" name="Int. J. Syst. Evol. Microbiol.">
        <title>Description of Roseateles aquatilis sp. nov. and Roseateles terrae sp. nov., in the class Betaproteobacteria, and emended description of the genus Roseateles.</title>
        <authorList>
            <person name="Gomila M."/>
            <person name="Bowien B."/>
            <person name="Falsen E."/>
            <person name="Moore E.R."/>
            <person name="Lalucat J."/>
        </authorList>
    </citation>
    <scope>NUCLEOTIDE SEQUENCE [LARGE SCALE GENOMIC DNA]</scope>
    <source>
        <strain evidence="11 12">CCUG 48205</strain>
    </source>
</reference>
<evidence type="ECO:0000259" key="7">
    <source>
        <dbReference type="PROSITE" id="PS50112"/>
    </source>
</evidence>
<dbReference type="RefSeq" id="WP_088383962.1">
    <property type="nucleotide sequence ID" value="NZ_NIOF01000002.1"/>
</dbReference>
<feature type="domain" description="PAS" evidence="7">
    <location>
        <begin position="402"/>
        <end position="422"/>
    </location>
</feature>
<dbReference type="Gene3D" id="3.30.70.270">
    <property type="match status" value="1"/>
</dbReference>
<dbReference type="Pfam" id="PF00990">
    <property type="entry name" value="GGDEF"/>
    <property type="match status" value="1"/>
</dbReference>
<dbReference type="PROSITE" id="PS50887">
    <property type="entry name" value="GGDEF"/>
    <property type="match status" value="1"/>
</dbReference>
<evidence type="ECO:0000256" key="3">
    <source>
        <dbReference type="ARBA" id="ARBA00022989"/>
    </source>
</evidence>
<dbReference type="NCBIfam" id="TIGR00229">
    <property type="entry name" value="sensory_box"/>
    <property type="match status" value="1"/>
</dbReference>
<feature type="domain" description="GGDEF" evidence="10">
    <location>
        <begin position="535"/>
        <end position="669"/>
    </location>
</feature>
<comment type="subcellular location">
    <subcellularLocation>
        <location evidence="1">Membrane</location>
    </subcellularLocation>
</comment>
<feature type="domain" description="PAC" evidence="8">
    <location>
        <begin position="452"/>
        <end position="503"/>
    </location>
</feature>
<feature type="transmembrane region" description="Helical" evidence="6">
    <location>
        <begin position="335"/>
        <end position="359"/>
    </location>
</feature>
<evidence type="ECO:0000256" key="5">
    <source>
        <dbReference type="SAM" id="MobiDB-lite"/>
    </source>
</evidence>
<dbReference type="NCBIfam" id="TIGR00254">
    <property type="entry name" value="GGDEF"/>
    <property type="match status" value="1"/>
</dbReference>
<evidence type="ECO:0000259" key="8">
    <source>
        <dbReference type="PROSITE" id="PS50113"/>
    </source>
</evidence>
<organism evidence="11 12">
    <name type="scientific">Roseateles aquatilis</name>
    <dbReference type="NCBI Taxonomy" id="431061"/>
    <lineage>
        <taxon>Bacteria</taxon>
        <taxon>Pseudomonadati</taxon>
        <taxon>Pseudomonadota</taxon>
        <taxon>Betaproteobacteria</taxon>
        <taxon>Burkholderiales</taxon>
        <taxon>Sphaerotilaceae</taxon>
        <taxon>Roseateles</taxon>
    </lineage>
</organism>
<evidence type="ECO:0000256" key="1">
    <source>
        <dbReference type="ARBA" id="ARBA00004370"/>
    </source>
</evidence>
<evidence type="ECO:0000313" key="12">
    <source>
        <dbReference type="Proteomes" id="UP000197468"/>
    </source>
</evidence>
<comment type="caution">
    <text evidence="11">The sequence shown here is derived from an EMBL/GenBank/DDBJ whole genome shotgun (WGS) entry which is preliminary data.</text>
</comment>
<dbReference type="GO" id="GO:0003824">
    <property type="term" value="F:catalytic activity"/>
    <property type="evidence" value="ECO:0007669"/>
    <property type="project" value="UniProtKB-ARBA"/>
</dbReference>
<keyword evidence="12" id="KW-1185">Reference proteome</keyword>
<dbReference type="AlphaFoldDB" id="A0A246JHD8"/>
<proteinExistence type="predicted"/>
<protein>
    <recommendedName>
        <fullName evidence="13">GGDEF domain-containing protein</fullName>
    </recommendedName>
</protein>
<dbReference type="InterPro" id="IPR000700">
    <property type="entry name" value="PAS-assoc_C"/>
</dbReference>
<dbReference type="InterPro" id="IPR029787">
    <property type="entry name" value="Nucleotide_cyclase"/>
</dbReference>
<dbReference type="SMART" id="SM00267">
    <property type="entry name" value="GGDEF"/>
    <property type="match status" value="1"/>
</dbReference>
<feature type="domain" description="CHASE" evidence="9">
    <location>
        <begin position="93"/>
        <end position="257"/>
    </location>
</feature>
<sequence length="712" mass="77370">MTHASTAPRPAIVVGPPDRRDGPSMGAVVGALLVLLIGLALTLSGMLWNRNRVVAEARLQLDAQMDRLQRDIVQRFVQPVYGLKGARGAIAAMQGHITRQSFRAYVESRDLPREFPGVRGFGFAAHVPRDQLSTFVAEQQADGAPQFAVHTRGDAPDLFVIAHVEPMAANYAAWGYDLGSEAIRRDNIERAIRTGETSLSAPVPLLQDRAHGPGMQLVVPVFREGADPIDPVQRRRALIGLLYAPLVAQEILAGLKEGMAAAPVDFRLMVDDHTHTEDLLLDSATGIQALDADPSSRAGFDNRIVSAERRLEIGGRGFRIEAAMSRAYERRVIDAAGWGPGLIGCLLTGLLAATTYLLAAGRARAQALADTMTEDLRRLTLDQQAMLDADIIGIAKLRERNIVWKNRALERLFGYAEDELLGVPVRQLYLDEATYLALGQNAYPVLQRGGHYRSQIQMRRKDGSPIWIDLNGVALPGERDEDTTLWMMADITQSKAYEARVEQAAFHDALTGLPNRVLLADRLQQAIHAAQRQDQMVAVAFLDLDGFKAVNDTHGHDAGDEVLQAIARRLRDGLRASDTAARVGGDEFVVVLTPLPSHQDGRGVCERLLRAILEPVRLSSGAVVQVGSSFGVAHFPMDGLAPEVLLSRADQTMFESKRAGRCRIRLLNGGAEPIEVDLSALRQGPSRTTAATSAEAPGTSPTSPRGDRSHAD</sequence>
<dbReference type="InterPro" id="IPR035965">
    <property type="entry name" value="PAS-like_dom_sf"/>
</dbReference>
<feature type="region of interest" description="Disordered" evidence="5">
    <location>
        <begin position="678"/>
        <end position="712"/>
    </location>
</feature>